<evidence type="ECO:0000313" key="3">
    <source>
        <dbReference type="Proteomes" id="UP000652761"/>
    </source>
</evidence>
<evidence type="ECO:0000256" key="1">
    <source>
        <dbReference type="SAM" id="MobiDB-lite"/>
    </source>
</evidence>
<feature type="region of interest" description="Disordered" evidence="1">
    <location>
        <begin position="32"/>
        <end position="88"/>
    </location>
</feature>
<protein>
    <submittedName>
        <fullName evidence="2">Uncharacterized protein</fullName>
    </submittedName>
</protein>
<dbReference type="AlphaFoldDB" id="A0A843UYQ0"/>
<feature type="non-terminal residue" evidence="2">
    <location>
        <position position="117"/>
    </location>
</feature>
<dbReference type="Proteomes" id="UP000652761">
    <property type="component" value="Unassembled WGS sequence"/>
</dbReference>
<name>A0A843UYQ0_COLES</name>
<dbReference type="EMBL" id="NMUH01000923">
    <property type="protein sequence ID" value="MQL86740.1"/>
    <property type="molecule type" value="Genomic_DNA"/>
</dbReference>
<evidence type="ECO:0000313" key="2">
    <source>
        <dbReference type="EMBL" id="MQL86740.1"/>
    </source>
</evidence>
<accession>A0A843UYQ0</accession>
<proteinExistence type="predicted"/>
<organism evidence="2 3">
    <name type="scientific">Colocasia esculenta</name>
    <name type="common">Wild taro</name>
    <name type="synonym">Arum esculentum</name>
    <dbReference type="NCBI Taxonomy" id="4460"/>
    <lineage>
        <taxon>Eukaryota</taxon>
        <taxon>Viridiplantae</taxon>
        <taxon>Streptophyta</taxon>
        <taxon>Embryophyta</taxon>
        <taxon>Tracheophyta</taxon>
        <taxon>Spermatophyta</taxon>
        <taxon>Magnoliopsida</taxon>
        <taxon>Liliopsida</taxon>
        <taxon>Araceae</taxon>
        <taxon>Aroideae</taxon>
        <taxon>Colocasieae</taxon>
        <taxon>Colocasia</taxon>
    </lineage>
</organism>
<reference evidence="2" key="1">
    <citation type="submission" date="2017-07" db="EMBL/GenBank/DDBJ databases">
        <title>Taro Niue Genome Assembly and Annotation.</title>
        <authorList>
            <person name="Atibalentja N."/>
            <person name="Keating K."/>
            <person name="Fields C.J."/>
        </authorList>
    </citation>
    <scope>NUCLEOTIDE SEQUENCE</scope>
    <source>
        <strain evidence="2">Niue_2</strain>
        <tissue evidence="2">Leaf</tissue>
    </source>
</reference>
<gene>
    <name evidence="2" type="ORF">Taro_019275</name>
</gene>
<feature type="non-terminal residue" evidence="2">
    <location>
        <position position="1"/>
    </location>
</feature>
<sequence>RVESGTHLFDFWGAVVEAGKVVKIPPEKVVLPPDFSPTPGASQTTGSEDLVEVAPRDDVIPPIDDDYNPTFDGTPSPDAAALPQASPTEQGYVPADIIAGEGVEHRDETTSAVKGST</sequence>
<keyword evidence="3" id="KW-1185">Reference proteome</keyword>
<comment type="caution">
    <text evidence="2">The sequence shown here is derived from an EMBL/GenBank/DDBJ whole genome shotgun (WGS) entry which is preliminary data.</text>
</comment>